<evidence type="ECO:0000313" key="4">
    <source>
        <dbReference type="Proteomes" id="UP001501183"/>
    </source>
</evidence>
<organism evidence="3 4">
    <name type="scientific">Rhodococcus olei</name>
    <dbReference type="NCBI Taxonomy" id="2161675"/>
    <lineage>
        <taxon>Bacteria</taxon>
        <taxon>Bacillati</taxon>
        <taxon>Actinomycetota</taxon>
        <taxon>Actinomycetes</taxon>
        <taxon>Mycobacteriales</taxon>
        <taxon>Nocardiaceae</taxon>
        <taxon>Rhodococcus</taxon>
    </lineage>
</organism>
<gene>
    <name evidence="3" type="ORF">GCM10023094_49380</name>
</gene>
<feature type="region of interest" description="Disordered" evidence="1">
    <location>
        <begin position="431"/>
        <end position="522"/>
    </location>
</feature>
<dbReference type="Pfam" id="PF19877">
    <property type="entry name" value="DUF6350"/>
    <property type="match status" value="1"/>
</dbReference>
<name>A0ABP8PKQ6_9NOCA</name>
<feature type="compositionally biased region" description="Acidic residues" evidence="1">
    <location>
        <begin position="482"/>
        <end position="498"/>
    </location>
</feature>
<evidence type="ECO:0008006" key="5">
    <source>
        <dbReference type="Google" id="ProtNLM"/>
    </source>
</evidence>
<feature type="transmembrane region" description="Helical" evidence="2">
    <location>
        <begin position="245"/>
        <end position="271"/>
    </location>
</feature>
<evidence type="ECO:0000313" key="3">
    <source>
        <dbReference type="EMBL" id="GAA4488844.1"/>
    </source>
</evidence>
<proteinExistence type="predicted"/>
<dbReference type="EMBL" id="BAABFB010000075">
    <property type="protein sequence ID" value="GAA4488844.1"/>
    <property type="molecule type" value="Genomic_DNA"/>
</dbReference>
<keyword evidence="2" id="KW-0812">Transmembrane</keyword>
<dbReference type="RefSeq" id="WP_345351858.1">
    <property type="nucleotide sequence ID" value="NZ_BAABFB010000075.1"/>
</dbReference>
<keyword evidence="2" id="KW-0472">Membrane</keyword>
<feature type="transmembrane region" description="Helical" evidence="2">
    <location>
        <begin position="50"/>
        <end position="68"/>
    </location>
</feature>
<feature type="region of interest" description="Disordered" evidence="1">
    <location>
        <begin position="400"/>
        <end position="419"/>
    </location>
</feature>
<feature type="transmembrane region" description="Helical" evidence="2">
    <location>
        <begin position="130"/>
        <end position="152"/>
    </location>
</feature>
<keyword evidence="2" id="KW-1133">Transmembrane helix</keyword>
<sequence>MNSVLSRGAGRPDPRRRAGGSAARRGGPGSRPSPTPEQVRALLTVALRPALLTVMVIATCVLVTLVGANSDLTGTSGAIAACWLAVHQVPLTIGGATLGVLPLLPTLVLIAAVARGCSRVVHASTPRHECWWVIGAAVAGPVVVTAIALAVAADASSVIALSPPNPLVAFAWVIAVHLVGAGIGVGLRLWRPTVTYLGVPDWVLAAARPAMRAAMALLATGAAITVVSLLASWSTVGTLVEAGRGAMGGLGLTVLSILYLPNVVVGATAVLVGSTTHVGTASVGLLDVVGGPVPALPVLGALPEQAGGDGWLVGLVIPAAIGVMFGRDCARQAASPLRAVETALVGAVAVAAVFALLGFVSGGALGTFGSAGVTVATFAAATLGWLAVCGSVSAALVRWRSHPEPEPRPEQAPTRPRADAAGAATLALPGADRAAAPPPEPDAAGPDPEPGPPEPETARPRTAVLDAELVDDETTAPPVADIEPESVVDAEVVDEETPAETAPDPDHVPEADLPDGTPTSSD</sequence>
<feature type="transmembrane region" description="Helical" evidence="2">
    <location>
        <begin position="371"/>
        <end position="397"/>
    </location>
</feature>
<evidence type="ECO:0000256" key="1">
    <source>
        <dbReference type="SAM" id="MobiDB-lite"/>
    </source>
</evidence>
<evidence type="ECO:0000256" key="2">
    <source>
        <dbReference type="SAM" id="Phobius"/>
    </source>
</evidence>
<protein>
    <recommendedName>
        <fullName evidence="5">Integral membrane protein</fullName>
    </recommendedName>
</protein>
<feature type="transmembrane region" description="Helical" evidence="2">
    <location>
        <begin position="167"/>
        <end position="190"/>
    </location>
</feature>
<feature type="transmembrane region" description="Helical" evidence="2">
    <location>
        <begin position="211"/>
        <end position="233"/>
    </location>
</feature>
<feature type="transmembrane region" description="Helical" evidence="2">
    <location>
        <begin position="93"/>
        <end position="118"/>
    </location>
</feature>
<comment type="caution">
    <text evidence="3">The sequence shown here is derived from an EMBL/GenBank/DDBJ whole genome shotgun (WGS) entry which is preliminary data.</text>
</comment>
<accession>A0ABP8PKQ6</accession>
<dbReference type="Proteomes" id="UP001501183">
    <property type="component" value="Unassembled WGS sequence"/>
</dbReference>
<dbReference type="InterPro" id="IPR045931">
    <property type="entry name" value="DUF6350"/>
</dbReference>
<feature type="region of interest" description="Disordered" evidence="1">
    <location>
        <begin position="1"/>
        <end position="37"/>
    </location>
</feature>
<reference evidence="4" key="1">
    <citation type="journal article" date="2019" name="Int. J. Syst. Evol. Microbiol.">
        <title>The Global Catalogue of Microorganisms (GCM) 10K type strain sequencing project: providing services to taxonomists for standard genome sequencing and annotation.</title>
        <authorList>
            <consortium name="The Broad Institute Genomics Platform"/>
            <consortium name="The Broad Institute Genome Sequencing Center for Infectious Disease"/>
            <person name="Wu L."/>
            <person name="Ma J."/>
        </authorList>
    </citation>
    <scope>NUCLEOTIDE SEQUENCE [LARGE SCALE GENOMIC DNA]</scope>
    <source>
        <strain evidence="4">JCM 32206</strain>
    </source>
</reference>
<feature type="transmembrane region" description="Helical" evidence="2">
    <location>
        <begin position="311"/>
        <end position="330"/>
    </location>
</feature>
<keyword evidence="4" id="KW-1185">Reference proteome</keyword>
<feature type="compositionally biased region" description="Pro residues" evidence="1">
    <location>
        <begin position="436"/>
        <end position="455"/>
    </location>
</feature>
<feature type="transmembrane region" description="Helical" evidence="2">
    <location>
        <begin position="278"/>
        <end position="299"/>
    </location>
</feature>
<feature type="transmembrane region" description="Helical" evidence="2">
    <location>
        <begin position="342"/>
        <end position="365"/>
    </location>
</feature>